<feature type="active site" evidence="8">
    <location>
        <position position="215"/>
    </location>
</feature>
<dbReference type="InterPro" id="IPR029058">
    <property type="entry name" value="AB_hydrolase_fold"/>
</dbReference>
<evidence type="ECO:0000256" key="9">
    <source>
        <dbReference type="SAM" id="MobiDB-lite"/>
    </source>
</evidence>
<evidence type="ECO:0000256" key="1">
    <source>
        <dbReference type="ARBA" id="ARBA00008645"/>
    </source>
</evidence>
<evidence type="ECO:0000256" key="5">
    <source>
        <dbReference type="ARBA" id="ARBA00024741"/>
    </source>
</evidence>
<proteinExistence type="inferred from homology"/>
<evidence type="ECO:0000313" key="11">
    <source>
        <dbReference type="EMBL" id="KEQ98819.1"/>
    </source>
</evidence>
<comment type="function">
    <text evidence="5">Demethylates proteins that have been reversibly carboxymethylated. Demethylates the phosphatase PP2A catalytic subunit.</text>
</comment>
<dbReference type="EC" id="3.1.1.-" evidence="7"/>
<keyword evidence="4 7" id="KW-0378">Hydrolase</keyword>
<organism evidence="11 12">
    <name type="scientific">Aureobasidium subglaciale (strain EXF-2481)</name>
    <name type="common">Aureobasidium pullulans var. subglaciale</name>
    <dbReference type="NCBI Taxonomy" id="1043005"/>
    <lineage>
        <taxon>Eukaryota</taxon>
        <taxon>Fungi</taxon>
        <taxon>Dikarya</taxon>
        <taxon>Ascomycota</taxon>
        <taxon>Pezizomycotina</taxon>
        <taxon>Dothideomycetes</taxon>
        <taxon>Dothideomycetidae</taxon>
        <taxon>Dothideales</taxon>
        <taxon>Saccotheciaceae</taxon>
        <taxon>Aureobasidium</taxon>
    </lineage>
</organism>
<sequence>MSDLLRALPSIKNQNNPPIRPPAMPLTTADEGNSSSSDSSASTNDSIDTLRPSEQNNTLPTPNPWPAYFDQELFFQHDSETQNAKYHVYLTPPKDATKGPLFICHHGAGATGMSFACFAAAVKKEMPGAGVCSLEAREHGSVVTSPVTNEEILDFSIETLVTDALMMIELVKAKQGWKKLPPSVFVGHSLGGAVATRIAADGVLGAQLVGFAVLDVVEGSAIEALLHMKTYLASRPASFASVDQAINWHIRSRTIRDLESAKASVPSLLVREGDRWTWRTDLTRTQRWWEDWFTGMSGRFLRGRAAKSLLLAGTDRLDKELMVGQMQGKFQLTVIPEAGHFIQEDVPEKTAHLMIEFFKRNDRSSLVLPPKVSDLLAQGKRV</sequence>
<dbReference type="PIRSF" id="PIRSF022950">
    <property type="entry name" value="PPase_methylesterase_euk"/>
    <property type="match status" value="1"/>
</dbReference>
<dbReference type="SUPFAM" id="SSF53474">
    <property type="entry name" value="alpha/beta-Hydrolases"/>
    <property type="match status" value="1"/>
</dbReference>
<gene>
    <name evidence="11" type="ORF">AUEXF2481DRAFT_36139</name>
</gene>
<dbReference type="Proteomes" id="UP000030641">
    <property type="component" value="Unassembled WGS sequence"/>
</dbReference>
<keyword evidence="12" id="KW-1185">Reference proteome</keyword>
<feature type="region of interest" description="Disordered" evidence="9">
    <location>
        <begin position="1"/>
        <end position="63"/>
    </location>
</feature>
<comment type="similarity">
    <text evidence="1 7">Belongs to the AB hydrolase superfamily.</text>
</comment>
<comment type="catalytic activity">
    <reaction evidence="6">
        <text>[phosphatase 2A protein]-C-terminal L-leucine methyl ester + H2O = [phosphatase 2A protein]-C-terminal L-leucine + methanol + H(+)</text>
        <dbReference type="Rhea" id="RHEA:48548"/>
        <dbReference type="Rhea" id="RHEA-COMP:12134"/>
        <dbReference type="Rhea" id="RHEA-COMP:12135"/>
        <dbReference type="ChEBI" id="CHEBI:15377"/>
        <dbReference type="ChEBI" id="CHEBI:15378"/>
        <dbReference type="ChEBI" id="CHEBI:17790"/>
        <dbReference type="ChEBI" id="CHEBI:90516"/>
        <dbReference type="ChEBI" id="CHEBI:90517"/>
        <dbReference type="EC" id="3.1.1.89"/>
    </reaction>
</comment>
<name>A0A074YRN3_AURSE</name>
<dbReference type="Gene3D" id="3.40.50.1820">
    <property type="entry name" value="alpha/beta hydrolase"/>
    <property type="match status" value="1"/>
</dbReference>
<feature type="compositionally biased region" description="Low complexity" evidence="9">
    <location>
        <begin position="33"/>
        <end position="46"/>
    </location>
</feature>
<feature type="active site" evidence="8">
    <location>
        <position position="189"/>
    </location>
</feature>
<dbReference type="AlphaFoldDB" id="A0A074YRN3"/>
<dbReference type="EMBL" id="KL584751">
    <property type="protein sequence ID" value="KEQ98819.1"/>
    <property type="molecule type" value="Genomic_DNA"/>
</dbReference>
<keyword evidence="3 7" id="KW-0719">Serine esterase</keyword>
<dbReference type="HOGENOM" id="CLU_024818_3_0_1"/>
<dbReference type="Pfam" id="PF12697">
    <property type="entry name" value="Abhydrolase_6"/>
    <property type="match status" value="1"/>
</dbReference>
<evidence type="ECO:0000256" key="4">
    <source>
        <dbReference type="ARBA" id="ARBA00022801"/>
    </source>
</evidence>
<evidence type="ECO:0000256" key="3">
    <source>
        <dbReference type="ARBA" id="ARBA00022487"/>
    </source>
</evidence>
<protein>
    <recommendedName>
        <fullName evidence="2 7">Protein phosphatase methylesterase 1</fullName>
        <shortName evidence="7">PME-1</shortName>
        <ecNumber evidence="7">3.1.1.-</ecNumber>
    </recommendedName>
</protein>
<feature type="active site" evidence="8">
    <location>
        <position position="340"/>
    </location>
</feature>
<dbReference type="RefSeq" id="XP_013347434.1">
    <property type="nucleotide sequence ID" value="XM_013491980.1"/>
</dbReference>
<dbReference type="PANTHER" id="PTHR14189">
    <property type="entry name" value="PROTEIN PHOSPHATASE METHYLESTERASE-1 RELATED"/>
    <property type="match status" value="1"/>
</dbReference>
<evidence type="ECO:0000256" key="7">
    <source>
        <dbReference type="PIRNR" id="PIRNR022950"/>
    </source>
</evidence>
<dbReference type="GO" id="GO:0051723">
    <property type="term" value="F:protein methylesterase activity"/>
    <property type="evidence" value="ECO:0007669"/>
    <property type="project" value="UniProtKB-EC"/>
</dbReference>
<dbReference type="InParanoid" id="A0A074YRN3"/>
<dbReference type="STRING" id="1043005.A0A074YRN3"/>
<dbReference type="GeneID" id="25365493"/>
<evidence type="ECO:0000256" key="2">
    <source>
        <dbReference type="ARBA" id="ARBA00020672"/>
    </source>
</evidence>
<evidence type="ECO:0000313" key="12">
    <source>
        <dbReference type="Proteomes" id="UP000030641"/>
    </source>
</evidence>
<dbReference type="PANTHER" id="PTHR14189:SF0">
    <property type="entry name" value="PROTEIN PHOSPHATASE METHYLESTERASE 1"/>
    <property type="match status" value="1"/>
</dbReference>
<accession>A0A074YRN3</accession>
<dbReference type="InterPro" id="IPR000073">
    <property type="entry name" value="AB_hydrolase_1"/>
</dbReference>
<evidence type="ECO:0000259" key="10">
    <source>
        <dbReference type="Pfam" id="PF12697"/>
    </source>
</evidence>
<evidence type="ECO:0000256" key="8">
    <source>
        <dbReference type="PIRSR" id="PIRSR022950-1"/>
    </source>
</evidence>
<dbReference type="OrthoDB" id="194865at2759"/>
<dbReference type="InterPro" id="IPR016812">
    <property type="entry name" value="PPase_methylesterase_euk"/>
</dbReference>
<dbReference type="FunCoup" id="A0A074YRN3">
    <property type="interactions" value="842"/>
</dbReference>
<feature type="domain" description="AB hydrolase-1" evidence="10">
    <location>
        <begin position="103"/>
        <end position="351"/>
    </location>
</feature>
<reference evidence="11 12" key="1">
    <citation type="journal article" date="2014" name="BMC Genomics">
        <title>Genome sequencing of four Aureobasidium pullulans varieties: biotechnological potential, stress tolerance, and description of new species.</title>
        <authorList>
            <person name="Gostin Ar C."/>
            <person name="Ohm R.A."/>
            <person name="Kogej T."/>
            <person name="Sonjak S."/>
            <person name="Turk M."/>
            <person name="Zajc J."/>
            <person name="Zalar P."/>
            <person name="Grube M."/>
            <person name="Sun H."/>
            <person name="Han J."/>
            <person name="Sharma A."/>
            <person name="Chiniquy J."/>
            <person name="Ngan C.Y."/>
            <person name="Lipzen A."/>
            <person name="Barry K."/>
            <person name="Grigoriev I.V."/>
            <person name="Gunde-Cimerman N."/>
        </authorList>
    </citation>
    <scope>NUCLEOTIDE SEQUENCE [LARGE SCALE GENOMIC DNA]</scope>
    <source>
        <strain evidence="11 12">EXF-2481</strain>
    </source>
</reference>
<evidence type="ECO:0000256" key="6">
    <source>
        <dbReference type="ARBA" id="ARBA00049203"/>
    </source>
</evidence>
<dbReference type="OMA" id="VMVCHHG"/>